<reference evidence="5 6" key="1">
    <citation type="submission" date="2018-11" db="EMBL/GenBank/DDBJ databases">
        <title>Genome sequence and assembly of Colletotrichum spinosum.</title>
        <authorList>
            <person name="Gan P."/>
            <person name="Shirasu K."/>
        </authorList>
    </citation>
    <scope>NUCLEOTIDE SEQUENCE [LARGE SCALE GENOMIC DNA]</scope>
    <source>
        <strain evidence="5 6">CBS 515.97</strain>
    </source>
</reference>
<dbReference type="GO" id="GO:0032790">
    <property type="term" value="P:ribosome disassembly"/>
    <property type="evidence" value="ECO:0007669"/>
    <property type="project" value="TreeGrafter"/>
</dbReference>
<evidence type="ECO:0000256" key="1">
    <source>
        <dbReference type="ARBA" id="ARBA00005439"/>
    </source>
</evidence>
<protein>
    <submittedName>
        <fullName evidence="5">Translation initiation factor IF-3</fullName>
    </submittedName>
</protein>
<accession>A0A4R8QAW9</accession>
<evidence type="ECO:0000256" key="3">
    <source>
        <dbReference type="ARBA" id="ARBA00022917"/>
    </source>
</evidence>
<dbReference type="GO" id="GO:0005739">
    <property type="term" value="C:mitochondrion"/>
    <property type="evidence" value="ECO:0007669"/>
    <property type="project" value="TreeGrafter"/>
</dbReference>
<dbReference type="GO" id="GO:0003743">
    <property type="term" value="F:translation initiation factor activity"/>
    <property type="evidence" value="ECO:0007669"/>
    <property type="project" value="UniProtKB-KW"/>
</dbReference>
<dbReference type="Proteomes" id="UP000295083">
    <property type="component" value="Unassembled WGS sequence"/>
</dbReference>
<gene>
    <name evidence="5" type="primary">infC</name>
    <name evidence="5" type="ORF">C8035_v010342</name>
</gene>
<name>A0A4R8QAW9_9PEZI</name>
<dbReference type="GO" id="GO:0043022">
    <property type="term" value="F:ribosome binding"/>
    <property type="evidence" value="ECO:0007669"/>
    <property type="project" value="TreeGrafter"/>
</dbReference>
<dbReference type="Gene3D" id="3.30.110.10">
    <property type="entry name" value="Translation initiation factor 3 (IF-3), C-terminal domain"/>
    <property type="match status" value="1"/>
</dbReference>
<feature type="compositionally biased region" description="Acidic residues" evidence="4">
    <location>
        <begin position="266"/>
        <end position="282"/>
    </location>
</feature>
<dbReference type="InterPro" id="IPR001288">
    <property type="entry name" value="Translation_initiation_fac_3"/>
</dbReference>
<evidence type="ECO:0000313" key="5">
    <source>
        <dbReference type="EMBL" id="TDZ34610.1"/>
    </source>
</evidence>
<dbReference type="AlphaFoldDB" id="A0A4R8QAW9"/>
<evidence type="ECO:0000256" key="4">
    <source>
        <dbReference type="SAM" id="MobiDB-lite"/>
    </source>
</evidence>
<dbReference type="EMBL" id="QAPG01000051">
    <property type="protein sequence ID" value="TDZ34610.1"/>
    <property type="molecule type" value="Genomic_DNA"/>
</dbReference>
<sequence length="289" mass="32189">MRVTQCLFNSRTALYRVFVSPFEKVEALTRRSSILSMSNNFRVPPPFMASTPDLSRYASLVARHKKRGNSQQNNTKKSGPPADGDIRDRMIMVVGDDNKLTGPFQTRKVLASLDLAEESLRKVSPANRGAGDDQPQYAVCKIINRREEDARVKALEKAAKENARKASRMKELELNWAIAPHDMGHKLKQFKTFLEKGYKVEVLLAKKKGSRGATRDEADALIQSVRDVLQEVPGAKEWKGEDGVPLKVMKLYFSPPGRASKKGADADEVDEADEADASEDVSESAPERK</sequence>
<proteinExistence type="inferred from homology"/>
<dbReference type="SUPFAM" id="SSF55200">
    <property type="entry name" value="Translation initiation factor IF3, C-terminal domain"/>
    <property type="match status" value="1"/>
</dbReference>
<dbReference type="InterPro" id="IPR036788">
    <property type="entry name" value="T_IF-3_C_sf"/>
</dbReference>
<keyword evidence="2 5" id="KW-0396">Initiation factor</keyword>
<organism evidence="5 6">
    <name type="scientific">Colletotrichum spinosum</name>
    <dbReference type="NCBI Taxonomy" id="1347390"/>
    <lineage>
        <taxon>Eukaryota</taxon>
        <taxon>Fungi</taxon>
        <taxon>Dikarya</taxon>
        <taxon>Ascomycota</taxon>
        <taxon>Pezizomycotina</taxon>
        <taxon>Sordariomycetes</taxon>
        <taxon>Hypocreomycetidae</taxon>
        <taxon>Glomerellales</taxon>
        <taxon>Glomerellaceae</taxon>
        <taxon>Colletotrichum</taxon>
        <taxon>Colletotrichum orbiculare species complex</taxon>
    </lineage>
</organism>
<evidence type="ECO:0000313" key="6">
    <source>
        <dbReference type="Proteomes" id="UP000295083"/>
    </source>
</evidence>
<evidence type="ECO:0000256" key="2">
    <source>
        <dbReference type="ARBA" id="ARBA00022540"/>
    </source>
</evidence>
<keyword evidence="3" id="KW-0648">Protein biosynthesis</keyword>
<comment type="caution">
    <text evidence="5">The sequence shown here is derived from an EMBL/GenBank/DDBJ whole genome shotgun (WGS) entry which is preliminary data.</text>
</comment>
<dbReference type="GO" id="GO:0070124">
    <property type="term" value="P:mitochondrial translational initiation"/>
    <property type="evidence" value="ECO:0007669"/>
    <property type="project" value="TreeGrafter"/>
</dbReference>
<keyword evidence="6" id="KW-1185">Reference proteome</keyword>
<dbReference type="PANTHER" id="PTHR10938">
    <property type="entry name" value="TRANSLATION INITIATION FACTOR IF-3"/>
    <property type="match status" value="1"/>
</dbReference>
<feature type="region of interest" description="Disordered" evidence="4">
    <location>
        <begin position="64"/>
        <end position="87"/>
    </location>
</feature>
<comment type="similarity">
    <text evidence="1">Belongs to the IF-3 family.</text>
</comment>
<feature type="region of interest" description="Disordered" evidence="4">
    <location>
        <begin position="254"/>
        <end position="289"/>
    </location>
</feature>
<dbReference type="PANTHER" id="PTHR10938:SF0">
    <property type="entry name" value="TRANSLATION INITIATION FACTOR IF-3, MITOCHONDRIAL"/>
    <property type="match status" value="1"/>
</dbReference>